<name>V8RDP1_9PSED</name>
<dbReference type="AlphaFoldDB" id="V8RDP1"/>
<dbReference type="EMBL" id="AYMZ01000003">
    <property type="protein sequence ID" value="ETF09793.1"/>
    <property type="molecule type" value="Genomic_DNA"/>
</dbReference>
<dbReference type="eggNOG" id="ENOG5033EKE">
    <property type="taxonomic scope" value="Bacteria"/>
</dbReference>
<dbReference type="PATRIC" id="fig|1395516.4.peg.1050"/>
<dbReference type="RefSeq" id="WP_024011815.1">
    <property type="nucleotide sequence ID" value="NZ_CM002330.1"/>
</dbReference>
<sequence>MSEAHCNKLPQRKALGLVTHDNTGGPFVVECQGCGEVYPSFHCLGGDQIADTGDYEDARCPHCDQVDPEECDNAALAWNTQQLKINELQQRLNAADQLNDDRAGTCEWSREDDSGIWNSGCGETWSFHEDGPEENGMHFCHSCGKHLVVEVVEQEQDDDWHMNPCKQGHRDVGAAGGVAACNQCDEKIEAATTQEAFERWNATHPQQ</sequence>
<proteinExistence type="predicted"/>
<dbReference type="HOGENOM" id="CLU_1325409_0_0_6"/>
<comment type="caution">
    <text evidence="1">The sequence shown here is derived from an EMBL/GenBank/DDBJ whole genome shotgun (WGS) entry which is preliminary data.</text>
</comment>
<organism evidence="1 2">
    <name type="scientific">Pseudomonas moraviensis R28-S</name>
    <dbReference type="NCBI Taxonomy" id="1395516"/>
    <lineage>
        <taxon>Bacteria</taxon>
        <taxon>Pseudomonadati</taxon>
        <taxon>Pseudomonadota</taxon>
        <taxon>Gammaproteobacteria</taxon>
        <taxon>Pseudomonadales</taxon>
        <taxon>Pseudomonadaceae</taxon>
        <taxon>Pseudomonas</taxon>
    </lineage>
</organism>
<dbReference type="Proteomes" id="UP000024771">
    <property type="component" value="Chromosome"/>
</dbReference>
<protein>
    <submittedName>
        <fullName evidence="1">Uncharacterized protein</fullName>
    </submittedName>
</protein>
<gene>
    <name evidence="1" type="ORF">PMO01_05145</name>
</gene>
<accession>V8RDP1</accession>
<evidence type="ECO:0000313" key="1">
    <source>
        <dbReference type="EMBL" id="ETF09793.1"/>
    </source>
</evidence>
<reference evidence="1 2" key="1">
    <citation type="journal article" date="2014" name="Genome Announc.">
        <title>Draft Genome Sequence of Pseudomonas moraviensis R28-S.</title>
        <authorList>
            <person name="Hunter S.S."/>
            <person name="Yano H."/>
            <person name="Loftie-Eaton W."/>
            <person name="Hughes J."/>
            <person name="De Gelder L."/>
            <person name="Stragier P."/>
            <person name="De Vos P."/>
            <person name="Settles M.L."/>
            <person name="Top E.M."/>
        </authorList>
    </citation>
    <scope>NUCLEOTIDE SEQUENCE [LARGE SCALE GENOMIC DNA]</scope>
    <source>
        <strain evidence="2">R28</strain>
    </source>
</reference>
<evidence type="ECO:0000313" key="2">
    <source>
        <dbReference type="Proteomes" id="UP000024771"/>
    </source>
</evidence>